<dbReference type="GO" id="GO:0097120">
    <property type="term" value="P:receptor localization to synapse"/>
    <property type="evidence" value="ECO:0007669"/>
    <property type="project" value="TreeGrafter"/>
</dbReference>
<evidence type="ECO:0000256" key="1">
    <source>
        <dbReference type="ARBA" id="ARBA00004370"/>
    </source>
</evidence>
<reference evidence="5" key="1">
    <citation type="submission" date="2020-11" db="EMBL/GenBank/DDBJ databases">
        <authorList>
            <person name="Tran Van P."/>
        </authorList>
    </citation>
    <scope>NUCLEOTIDE SEQUENCE</scope>
</reference>
<dbReference type="AlphaFoldDB" id="A0A7R9ATE9"/>
<evidence type="ECO:0000259" key="4">
    <source>
        <dbReference type="PROSITE" id="PS50106"/>
    </source>
</evidence>
<proteinExistence type="predicted"/>
<protein>
    <recommendedName>
        <fullName evidence="4">PDZ domain-containing protein</fullName>
    </recommendedName>
</protein>
<dbReference type="PROSITE" id="PS50106">
    <property type="entry name" value="PDZ"/>
    <property type="match status" value="3"/>
</dbReference>
<name>A0A7R9ATE9_TIMSH</name>
<sequence>MPILSFVVRQDGSARGDPERRASALEDLAVKPITQFPVTLEDETLEERYSHFKGLRTVTIKKPSMVEVATSPTQQGAQGLGIMIIEGKHAEVGQGIFISDIQEGSAAEQAGLVVGDMILAVNKDSLLSSDYDSAASLLKKTEGLVTLVVCNPNKAKEEDKKMELTIGASTDSRTSGHSPKPSQSAATPAQPSKEQDKPRLLLKPIITSLKPNKSPPSNTTSSISSTSLTPMNETASCKPSARPSTLSTSPAPSPATRLSPSPTPSGKLHPSTPEEPPVDPTTCEIVVGKETTVEINKDKMGLGLSIVGGSDTLLVKLVVFRDELIAKEEDILNVMEVELVKKPGKGLGLSIVGKKNGPGVFISDVYNDDSDEMTEMDSNYSDPDNDLEDFEDLGLDADYSVGDFVLVKFCGKQSVAHYAGRIDAKVHGGIAEADGRLMKGDHILAVNGQDLKVATQEEAAAVLKTVSGKVTIRLGRIKVGKGISSTGSVDRVNNLSHAAWAESVSIPCSEQNFPRLSTKRASLIRHFATWISKAGGPHSHARTVTLDRGPTGLGFSVVGGHCSPHGDLPIYVKTVFEKGAASLDGQLSRGDQILAVDGISLGGLTHQQAVAVLKRAQGSVTLTIQS</sequence>
<dbReference type="GO" id="GO:0043005">
    <property type="term" value="C:neuron projection"/>
    <property type="evidence" value="ECO:0007669"/>
    <property type="project" value="TreeGrafter"/>
</dbReference>
<dbReference type="SMART" id="SM00228">
    <property type="entry name" value="PDZ"/>
    <property type="match status" value="3"/>
</dbReference>
<feature type="region of interest" description="Disordered" evidence="3">
    <location>
        <begin position="160"/>
        <end position="281"/>
    </location>
</feature>
<dbReference type="InterPro" id="IPR050614">
    <property type="entry name" value="Synaptic_Scaffolding_LAP-MAGUK"/>
</dbReference>
<dbReference type="SUPFAM" id="SSF50156">
    <property type="entry name" value="PDZ domain-like"/>
    <property type="match status" value="4"/>
</dbReference>
<feature type="compositionally biased region" description="Polar residues" evidence="3">
    <location>
        <begin position="167"/>
        <end position="192"/>
    </location>
</feature>
<gene>
    <name evidence="5" type="ORF">TSIB3V08_LOCUS3834</name>
</gene>
<feature type="domain" description="PDZ" evidence="4">
    <location>
        <begin position="543"/>
        <end position="626"/>
    </location>
</feature>
<dbReference type="InterPro" id="IPR001478">
    <property type="entry name" value="PDZ"/>
</dbReference>
<organism evidence="5">
    <name type="scientific">Timema shepardi</name>
    <name type="common">Walking stick</name>
    <dbReference type="NCBI Taxonomy" id="629360"/>
    <lineage>
        <taxon>Eukaryota</taxon>
        <taxon>Metazoa</taxon>
        <taxon>Ecdysozoa</taxon>
        <taxon>Arthropoda</taxon>
        <taxon>Hexapoda</taxon>
        <taxon>Insecta</taxon>
        <taxon>Pterygota</taxon>
        <taxon>Neoptera</taxon>
        <taxon>Polyneoptera</taxon>
        <taxon>Phasmatodea</taxon>
        <taxon>Timematodea</taxon>
        <taxon>Timematoidea</taxon>
        <taxon>Timematidae</taxon>
        <taxon>Timema</taxon>
    </lineage>
</organism>
<feature type="compositionally biased region" description="Low complexity" evidence="3">
    <location>
        <begin position="239"/>
        <end position="260"/>
    </location>
</feature>
<dbReference type="GO" id="GO:0043113">
    <property type="term" value="P:receptor clustering"/>
    <property type="evidence" value="ECO:0007669"/>
    <property type="project" value="TreeGrafter"/>
</dbReference>
<evidence type="ECO:0000256" key="2">
    <source>
        <dbReference type="ARBA" id="ARBA00023136"/>
    </source>
</evidence>
<feature type="domain" description="PDZ" evidence="4">
    <location>
        <begin position="67"/>
        <end position="153"/>
    </location>
</feature>
<evidence type="ECO:0000256" key="3">
    <source>
        <dbReference type="SAM" id="MobiDB-lite"/>
    </source>
</evidence>
<dbReference type="GO" id="GO:0019901">
    <property type="term" value="F:protein kinase binding"/>
    <property type="evidence" value="ECO:0007669"/>
    <property type="project" value="TreeGrafter"/>
</dbReference>
<dbReference type="PANTHER" id="PTHR23119:SF51">
    <property type="entry name" value="DISKS LARGE 1 TUMOR SUPPRESSOR PROTEIN"/>
    <property type="match status" value="1"/>
</dbReference>
<dbReference type="GO" id="GO:0098609">
    <property type="term" value="P:cell-cell adhesion"/>
    <property type="evidence" value="ECO:0007669"/>
    <property type="project" value="TreeGrafter"/>
</dbReference>
<accession>A0A7R9ATE9</accession>
<dbReference type="Gene3D" id="2.30.42.10">
    <property type="match status" value="5"/>
</dbReference>
<feature type="domain" description="PDZ" evidence="4">
    <location>
        <begin position="428"/>
        <end position="478"/>
    </location>
</feature>
<dbReference type="GO" id="GO:0099072">
    <property type="term" value="P:regulation of postsynaptic membrane neurotransmitter receptor levels"/>
    <property type="evidence" value="ECO:0007669"/>
    <property type="project" value="TreeGrafter"/>
</dbReference>
<dbReference type="CDD" id="cd06676">
    <property type="entry name" value="PDZ13_MUPP1-like"/>
    <property type="match status" value="1"/>
</dbReference>
<dbReference type="CDD" id="cd23064">
    <property type="entry name" value="PDZ3_INAD-like"/>
    <property type="match status" value="1"/>
</dbReference>
<dbReference type="GO" id="GO:0045197">
    <property type="term" value="P:establishment or maintenance of epithelial cell apical/basal polarity"/>
    <property type="evidence" value="ECO:0007669"/>
    <property type="project" value="TreeGrafter"/>
</dbReference>
<dbReference type="InterPro" id="IPR036034">
    <property type="entry name" value="PDZ_sf"/>
</dbReference>
<dbReference type="PANTHER" id="PTHR23119">
    <property type="entry name" value="DISCS LARGE"/>
    <property type="match status" value="1"/>
</dbReference>
<evidence type="ECO:0000313" key="5">
    <source>
        <dbReference type="EMBL" id="CAD7259631.1"/>
    </source>
</evidence>
<feature type="compositionally biased region" description="Low complexity" evidence="3">
    <location>
        <begin position="210"/>
        <end position="230"/>
    </location>
</feature>
<dbReference type="GO" id="GO:0031594">
    <property type="term" value="C:neuromuscular junction"/>
    <property type="evidence" value="ECO:0007669"/>
    <property type="project" value="TreeGrafter"/>
</dbReference>
<dbReference type="GO" id="GO:0007268">
    <property type="term" value="P:chemical synaptic transmission"/>
    <property type="evidence" value="ECO:0007669"/>
    <property type="project" value="TreeGrafter"/>
</dbReference>
<dbReference type="GO" id="GO:0098839">
    <property type="term" value="C:postsynaptic density membrane"/>
    <property type="evidence" value="ECO:0007669"/>
    <property type="project" value="TreeGrafter"/>
</dbReference>
<dbReference type="GO" id="GO:0016323">
    <property type="term" value="C:basolateral plasma membrane"/>
    <property type="evidence" value="ECO:0007669"/>
    <property type="project" value="TreeGrafter"/>
</dbReference>
<dbReference type="EMBL" id="OC001318">
    <property type="protein sequence ID" value="CAD7259631.1"/>
    <property type="molecule type" value="Genomic_DNA"/>
</dbReference>
<comment type="subcellular location">
    <subcellularLocation>
        <location evidence="1">Membrane</location>
    </subcellularLocation>
</comment>
<dbReference type="Pfam" id="PF00595">
    <property type="entry name" value="PDZ"/>
    <property type="match status" value="3"/>
</dbReference>
<keyword evidence="2" id="KW-0472">Membrane</keyword>